<feature type="domain" description="HMA" evidence="2">
    <location>
        <begin position="32"/>
        <end position="98"/>
    </location>
</feature>
<dbReference type="InterPro" id="IPR036163">
    <property type="entry name" value="HMA_dom_sf"/>
</dbReference>
<proteinExistence type="predicted"/>
<dbReference type="InterPro" id="IPR006121">
    <property type="entry name" value="HMA_dom"/>
</dbReference>
<dbReference type="GO" id="GO:0046872">
    <property type="term" value="F:metal ion binding"/>
    <property type="evidence" value="ECO:0007669"/>
    <property type="project" value="InterPro"/>
</dbReference>
<feature type="region of interest" description="Disordered" evidence="1">
    <location>
        <begin position="76"/>
        <end position="139"/>
    </location>
</feature>
<dbReference type="Gene3D" id="3.30.70.100">
    <property type="match status" value="1"/>
</dbReference>
<reference evidence="3" key="1">
    <citation type="journal article" date="2020" name="Plant Biotechnol. J.">
        <title>The pomegranate (Punica granatum L.) draft genome dissects genetic divergence between soft- and hard-seeded cultivars.</title>
        <authorList>
            <person name="Luo X."/>
            <person name="Li H."/>
            <person name="Wu Z."/>
            <person name="Yao W."/>
            <person name="Zhao P."/>
            <person name="Cao D."/>
            <person name="Yu H."/>
            <person name="Li K."/>
            <person name="Poudel K."/>
            <person name="Zhao D."/>
            <person name="Zhang F."/>
            <person name="Xia X."/>
            <person name="Chen L."/>
            <person name="Wang Q."/>
            <person name="Jing D."/>
            <person name="Cao S."/>
        </authorList>
    </citation>
    <scope>NUCLEOTIDE SEQUENCE [LARGE SCALE GENOMIC DNA]</scope>
    <source>
        <strain evidence="3">cv. Tunisia</strain>
    </source>
</reference>
<sequence length="139" mass="15271">MGLLRTHPSQSSMTTSSERCLLSYENLSLPSLQVIVMTADMGCNSCRKRASYIISKMTGVRDITVDVVKNQVTVTADFRSTSRQGEVSASKPKQRDDPIHSQQSSKPSQRLVSTEISPIKDGSFDDYRSTFGPMNSCTG</sequence>
<keyword evidence="3" id="KW-1185">Reference proteome</keyword>
<dbReference type="OrthoDB" id="1295525at2759"/>
<gene>
    <name evidence="4" type="primary">LOC116193066</name>
</gene>
<dbReference type="SUPFAM" id="SSF55008">
    <property type="entry name" value="HMA, heavy metal-associated domain"/>
    <property type="match status" value="1"/>
</dbReference>
<dbReference type="Proteomes" id="UP000515151">
    <property type="component" value="Chromosome 1"/>
</dbReference>
<feature type="compositionally biased region" description="Polar residues" evidence="1">
    <location>
        <begin position="76"/>
        <end position="87"/>
    </location>
</feature>
<name>A0A6P8C2H0_PUNGR</name>
<evidence type="ECO:0000313" key="3">
    <source>
        <dbReference type="Proteomes" id="UP000515151"/>
    </source>
</evidence>
<dbReference type="AlphaFoldDB" id="A0A6P8C2H0"/>
<dbReference type="GeneID" id="116193066"/>
<protein>
    <submittedName>
        <fullName evidence="4">Uncharacterized protein LOC116193066 isoform X1</fullName>
    </submittedName>
</protein>
<dbReference type="PROSITE" id="PS50846">
    <property type="entry name" value="HMA_2"/>
    <property type="match status" value="1"/>
</dbReference>
<evidence type="ECO:0000313" key="4">
    <source>
        <dbReference type="RefSeq" id="XP_031377677.1"/>
    </source>
</evidence>
<reference evidence="4" key="2">
    <citation type="submission" date="2025-08" db="UniProtKB">
        <authorList>
            <consortium name="RefSeq"/>
        </authorList>
    </citation>
    <scope>IDENTIFICATION</scope>
    <source>
        <tissue evidence="4">Leaf</tissue>
    </source>
</reference>
<organism evidence="3 4">
    <name type="scientific">Punica granatum</name>
    <name type="common">Pomegranate</name>
    <dbReference type="NCBI Taxonomy" id="22663"/>
    <lineage>
        <taxon>Eukaryota</taxon>
        <taxon>Viridiplantae</taxon>
        <taxon>Streptophyta</taxon>
        <taxon>Embryophyta</taxon>
        <taxon>Tracheophyta</taxon>
        <taxon>Spermatophyta</taxon>
        <taxon>Magnoliopsida</taxon>
        <taxon>eudicotyledons</taxon>
        <taxon>Gunneridae</taxon>
        <taxon>Pentapetalae</taxon>
        <taxon>rosids</taxon>
        <taxon>malvids</taxon>
        <taxon>Myrtales</taxon>
        <taxon>Lythraceae</taxon>
        <taxon>Punica</taxon>
    </lineage>
</organism>
<dbReference type="CDD" id="cd00371">
    <property type="entry name" value="HMA"/>
    <property type="match status" value="1"/>
</dbReference>
<feature type="compositionally biased region" description="Polar residues" evidence="1">
    <location>
        <begin position="100"/>
        <end position="116"/>
    </location>
</feature>
<evidence type="ECO:0000259" key="2">
    <source>
        <dbReference type="PROSITE" id="PS50846"/>
    </source>
</evidence>
<dbReference type="Pfam" id="PF00403">
    <property type="entry name" value="HMA"/>
    <property type="match status" value="1"/>
</dbReference>
<evidence type="ECO:0000256" key="1">
    <source>
        <dbReference type="SAM" id="MobiDB-lite"/>
    </source>
</evidence>
<accession>A0A6P8C2H0</accession>
<dbReference type="RefSeq" id="XP_031377677.1">
    <property type="nucleotide sequence ID" value="XM_031521817.1"/>
</dbReference>